<accession>A0ABU5RW59</accession>
<dbReference type="SUPFAM" id="SSF50199">
    <property type="entry name" value="Staphylococcal nuclease"/>
    <property type="match status" value="1"/>
</dbReference>
<dbReference type="Proteomes" id="UP001304461">
    <property type="component" value="Unassembled WGS sequence"/>
</dbReference>
<dbReference type="EMBL" id="JAYGHX010000007">
    <property type="protein sequence ID" value="MEA5392024.1"/>
    <property type="molecule type" value="Genomic_DNA"/>
</dbReference>
<sequence>MRRQTLTLLALLLALVIAGPGAAAAAEVFQVRSGTLLQVGDGNRSYPVELACMELAPGQETEAVAWLRQALPRRTRVNLRPMGQRDGTLLARVSLLAGGDDIASGLIDAGLARPEACP</sequence>
<evidence type="ECO:0000256" key="1">
    <source>
        <dbReference type="SAM" id="SignalP"/>
    </source>
</evidence>
<evidence type="ECO:0000313" key="2">
    <source>
        <dbReference type="EMBL" id="MEA5392024.1"/>
    </source>
</evidence>
<feature type="chain" id="PRO_5045961958" description="Nuclease" evidence="1">
    <location>
        <begin position="26"/>
        <end position="118"/>
    </location>
</feature>
<organism evidence="2 3">
    <name type="scientific">Cyanobium gracile UHCC 0139</name>
    <dbReference type="NCBI Taxonomy" id="3110308"/>
    <lineage>
        <taxon>Bacteria</taxon>
        <taxon>Bacillati</taxon>
        <taxon>Cyanobacteriota</taxon>
        <taxon>Cyanophyceae</taxon>
        <taxon>Synechococcales</taxon>
        <taxon>Prochlorococcaceae</taxon>
        <taxon>Cyanobium</taxon>
    </lineage>
</organism>
<name>A0ABU5RW59_9CYAN</name>
<evidence type="ECO:0008006" key="4">
    <source>
        <dbReference type="Google" id="ProtNLM"/>
    </source>
</evidence>
<dbReference type="InterPro" id="IPR035437">
    <property type="entry name" value="SNase_OB-fold_sf"/>
</dbReference>
<gene>
    <name evidence="2" type="ORF">VB738_12225</name>
</gene>
<evidence type="ECO:0000313" key="3">
    <source>
        <dbReference type="Proteomes" id="UP001304461"/>
    </source>
</evidence>
<feature type="signal peptide" evidence="1">
    <location>
        <begin position="1"/>
        <end position="25"/>
    </location>
</feature>
<keyword evidence="3" id="KW-1185">Reference proteome</keyword>
<dbReference type="RefSeq" id="WP_323305990.1">
    <property type="nucleotide sequence ID" value="NZ_JAYGHX010000007.1"/>
</dbReference>
<keyword evidence="1" id="KW-0732">Signal</keyword>
<reference evidence="2 3" key="1">
    <citation type="submission" date="2023-12" db="EMBL/GenBank/DDBJ databases">
        <title>Baltic Sea Cyanobacteria.</title>
        <authorList>
            <person name="Delbaje E."/>
            <person name="Fewer D.P."/>
            <person name="Shishido T.K."/>
        </authorList>
    </citation>
    <scope>NUCLEOTIDE SEQUENCE [LARGE SCALE GENOMIC DNA]</scope>
    <source>
        <strain evidence="2 3">UHCC 0139</strain>
    </source>
</reference>
<protein>
    <recommendedName>
        <fullName evidence="4">Nuclease</fullName>
    </recommendedName>
</protein>
<comment type="caution">
    <text evidence="2">The sequence shown here is derived from an EMBL/GenBank/DDBJ whole genome shotgun (WGS) entry which is preliminary data.</text>
</comment>
<proteinExistence type="predicted"/>